<dbReference type="InterPro" id="IPR035979">
    <property type="entry name" value="RBD_domain_sf"/>
</dbReference>
<dbReference type="GO" id="GO:0010494">
    <property type="term" value="C:cytoplasmic stress granule"/>
    <property type="evidence" value="ECO:0007669"/>
    <property type="project" value="UniProtKB-SubCell"/>
</dbReference>
<evidence type="ECO:0000256" key="11">
    <source>
        <dbReference type="PROSITE-ProRule" id="PRU00176"/>
    </source>
</evidence>
<evidence type="ECO:0000256" key="7">
    <source>
        <dbReference type="ARBA" id="ARBA00022588"/>
    </source>
</evidence>
<feature type="compositionally biased region" description="Basic and acidic residues" evidence="12">
    <location>
        <begin position="302"/>
        <end position="315"/>
    </location>
</feature>
<keyword evidence="4" id="KW-0963">Cytoplasm</keyword>
<evidence type="ECO:0000256" key="1">
    <source>
        <dbReference type="ARBA" id="ARBA00004210"/>
    </source>
</evidence>
<dbReference type="Pfam" id="PF02136">
    <property type="entry name" value="NTF2"/>
    <property type="match status" value="1"/>
</dbReference>
<evidence type="ECO:0000256" key="2">
    <source>
        <dbReference type="ARBA" id="ARBA00022448"/>
    </source>
</evidence>
<feature type="region of interest" description="Disordered" evidence="12">
    <location>
        <begin position="137"/>
        <end position="318"/>
    </location>
</feature>
<keyword evidence="9" id="KW-0391">Immunity</keyword>
<protein>
    <submittedName>
        <fullName evidence="15">GTPase activating protein (SH3 domain) binding protein 1</fullName>
    </submittedName>
</protein>
<dbReference type="PROSITE" id="PS50177">
    <property type="entry name" value="NTF2_DOMAIN"/>
    <property type="match status" value="1"/>
</dbReference>
<evidence type="ECO:0000256" key="12">
    <source>
        <dbReference type="SAM" id="MobiDB-lite"/>
    </source>
</evidence>
<reference evidence="15" key="2">
    <citation type="submission" date="2025-09" db="UniProtKB">
        <authorList>
            <consortium name="Ensembl"/>
        </authorList>
    </citation>
    <scope>IDENTIFICATION</scope>
</reference>
<dbReference type="PROSITE" id="PS50102">
    <property type="entry name" value="RRM"/>
    <property type="match status" value="1"/>
</dbReference>
<feature type="compositionally biased region" description="Low complexity" evidence="12">
    <location>
        <begin position="217"/>
        <end position="236"/>
    </location>
</feature>
<dbReference type="InterPro" id="IPR034374">
    <property type="entry name" value="G3BP1_RRM"/>
</dbReference>
<evidence type="ECO:0000256" key="4">
    <source>
        <dbReference type="ARBA" id="ARBA00022490"/>
    </source>
</evidence>
<dbReference type="GO" id="GO:0045087">
    <property type="term" value="P:innate immune response"/>
    <property type="evidence" value="ECO:0007669"/>
    <property type="project" value="UniProtKB-KW"/>
</dbReference>
<evidence type="ECO:0000259" key="13">
    <source>
        <dbReference type="PROSITE" id="PS50102"/>
    </source>
</evidence>
<feature type="domain" description="NTF2" evidence="14">
    <location>
        <begin position="11"/>
        <end position="133"/>
    </location>
</feature>
<dbReference type="FunFam" id="3.30.70.330:FF:001805">
    <property type="match status" value="1"/>
</dbReference>
<evidence type="ECO:0000259" key="14">
    <source>
        <dbReference type="PROSITE" id="PS50177"/>
    </source>
</evidence>
<dbReference type="InterPro" id="IPR002075">
    <property type="entry name" value="NTF2_dom"/>
</dbReference>
<dbReference type="InterPro" id="IPR018222">
    <property type="entry name" value="Nuclear_transport_factor_2_euk"/>
</dbReference>
<dbReference type="Pfam" id="PF00076">
    <property type="entry name" value="RRM_1"/>
    <property type="match status" value="1"/>
</dbReference>
<dbReference type="GO" id="GO:0005829">
    <property type="term" value="C:cytosol"/>
    <property type="evidence" value="ECO:0007669"/>
    <property type="project" value="TreeGrafter"/>
</dbReference>
<dbReference type="InterPro" id="IPR000504">
    <property type="entry name" value="RRM_dom"/>
</dbReference>
<dbReference type="CDD" id="cd00780">
    <property type="entry name" value="NTF2"/>
    <property type="match status" value="1"/>
</dbReference>
<dbReference type="InterPro" id="IPR039539">
    <property type="entry name" value="Ras_GTPase_bind_prot"/>
</dbReference>
<feature type="compositionally biased region" description="Basic and acidic residues" evidence="12">
    <location>
        <begin position="392"/>
        <end position="411"/>
    </location>
</feature>
<organism evidence="15 16">
    <name type="scientific">Cyclopterus lumpus</name>
    <name type="common">Lumpsucker</name>
    <dbReference type="NCBI Taxonomy" id="8103"/>
    <lineage>
        <taxon>Eukaryota</taxon>
        <taxon>Metazoa</taxon>
        <taxon>Chordata</taxon>
        <taxon>Craniata</taxon>
        <taxon>Vertebrata</taxon>
        <taxon>Euteleostomi</taxon>
        <taxon>Actinopterygii</taxon>
        <taxon>Neopterygii</taxon>
        <taxon>Teleostei</taxon>
        <taxon>Neoteleostei</taxon>
        <taxon>Acanthomorphata</taxon>
        <taxon>Eupercaria</taxon>
        <taxon>Perciformes</taxon>
        <taxon>Cottioidei</taxon>
        <taxon>Cottales</taxon>
        <taxon>Cyclopteridae</taxon>
        <taxon>Cyclopterus</taxon>
    </lineage>
</organism>
<evidence type="ECO:0000256" key="5">
    <source>
        <dbReference type="ARBA" id="ARBA00022499"/>
    </source>
</evidence>
<evidence type="ECO:0000256" key="9">
    <source>
        <dbReference type="ARBA" id="ARBA00022859"/>
    </source>
</evidence>
<dbReference type="FunFam" id="3.10.450.50:FF:000002">
    <property type="entry name" value="Ras GTPase-activating protein-binding protein 2 isoform 1"/>
    <property type="match status" value="1"/>
</dbReference>
<feature type="compositionally biased region" description="Acidic residues" evidence="12">
    <location>
        <begin position="137"/>
        <end position="147"/>
    </location>
</feature>
<keyword evidence="6" id="KW-0597">Phosphoprotein</keyword>
<dbReference type="Proteomes" id="UP000694565">
    <property type="component" value="Unplaced"/>
</dbReference>
<feature type="compositionally biased region" description="Acidic residues" evidence="12">
    <location>
        <begin position="161"/>
        <end position="183"/>
    </location>
</feature>
<evidence type="ECO:0000256" key="10">
    <source>
        <dbReference type="ARBA" id="ARBA00022884"/>
    </source>
</evidence>
<evidence type="ECO:0000313" key="15">
    <source>
        <dbReference type="Ensembl" id="ENSCLMP00005007623.1"/>
    </source>
</evidence>
<keyword evidence="3" id="KW-0488">Methylation</keyword>
<keyword evidence="10 11" id="KW-0694">RNA-binding</keyword>
<dbReference type="Gene3D" id="3.30.70.330">
    <property type="match status" value="1"/>
</dbReference>
<reference evidence="15" key="1">
    <citation type="submission" date="2025-08" db="UniProtKB">
        <authorList>
            <consortium name="Ensembl"/>
        </authorList>
    </citation>
    <scope>IDENTIFICATION</scope>
</reference>
<dbReference type="SMART" id="SM00360">
    <property type="entry name" value="RRM"/>
    <property type="match status" value="1"/>
</dbReference>
<proteinExistence type="predicted"/>
<evidence type="ECO:0000256" key="8">
    <source>
        <dbReference type="ARBA" id="ARBA00022843"/>
    </source>
</evidence>
<dbReference type="Ensembl" id="ENSCLMT00005008137.1">
    <property type="protein sequence ID" value="ENSCLMP00005007623.1"/>
    <property type="gene ID" value="ENSCLMG00005004122.1"/>
</dbReference>
<dbReference type="PANTHER" id="PTHR10693">
    <property type="entry name" value="RAS GTPASE-ACTIVATING PROTEIN-BINDING PROTEIN"/>
    <property type="match status" value="1"/>
</dbReference>
<comment type="subcellular location">
    <subcellularLocation>
        <location evidence="1">Cytoplasm</location>
        <location evidence="1">Stress granule</location>
    </subcellularLocation>
</comment>
<dbReference type="SUPFAM" id="SSF54928">
    <property type="entry name" value="RNA-binding domain, RBD"/>
    <property type="match status" value="1"/>
</dbReference>
<keyword evidence="8" id="KW-0832">Ubl conjugation</keyword>
<dbReference type="SUPFAM" id="SSF54427">
    <property type="entry name" value="NTF2-like"/>
    <property type="match status" value="1"/>
</dbReference>
<dbReference type="GO" id="GO:0003729">
    <property type="term" value="F:mRNA binding"/>
    <property type="evidence" value="ECO:0007669"/>
    <property type="project" value="TreeGrafter"/>
</dbReference>
<evidence type="ECO:0000256" key="3">
    <source>
        <dbReference type="ARBA" id="ARBA00022481"/>
    </source>
</evidence>
<dbReference type="AlphaFoldDB" id="A0A8C2WQ56"/>
<dbReference type="GeneTree" id="ENSGT00390000011365"/>
<accession>A0A8C2WQ56</accession>
<evidence type="ECO:0000256" key="6">
    <source>
        <dbReference type="ARBA" id="ARBA00022553"/>
    </source>
</evidence>
<dbReference type="InterPro" id="IPR032710">
    <property type="entry name" value="NTF2-like_dom_sf"/>
</dbReference>
<dbReference type="GO" id="GO:1990904">
    <property type="term" value="C:ribonucleoprotein complex"/>
    <property type="evidence" value="ECO:0007669"/>
    <property type="project" value="TreeGrafter"/>
</dbReference>
<keyword evidence="7" id="KW-0399">Innate immunity</keyword>
<feature type="compositionally biased region" description="Polar residues" evidence="12">
    <location>
        <begin position="199"/>
        <end position="209"/>
    </location>
</feature>
<feature type="region of interest" description="Disordered" evidence="12">
    <location>
        <begin position="392"/>
        <end position="463"/>
    </location>
</feature>
<feature type="domain" description="RRM" evidence="13">
    <location>
        <begin position="323"/>
        <end position="398"/>
    </location>
</feature>
<feature type="compositionally biased region" description="Gly residues" evidence="12">
    <location>
        <begin position="413"/>
        <end position="429"/>
    </location>
</feature>
<feature type="compositionally biased region" description="Basic and acidic residues" evidence="12">
    <location>
        <begin position="271"/>
        <end position="289"/>
    </location>
</feature>
<gene>
    <name evidence="15" type="primary">g3bp1</name>
</gene>
<dbReference type="CDD" id="cd12463">
    <property type="entry name" value="RRM_G3BP1"/>
    <property type="match status" value="1"/>
</dbReference>
<name>A0A8C2WQ56_CYCLU</name>
<feature type="compositionally biased region" description="Basic and acidic residues" evidence="12">
    <location>
        <begin position="184"/>
        <end position="198"/>
    </location>
</feature>
<feature type="compositionally biased region" description="Low complexity" evidence="12">
    <location>
        <begin position="259"/>
        <end position="270"/>
    </location>
</feature>
<keyword evidence="2" id="KW-0813">Transport</keyword>
<sequence>MVMEKPSAQLVGREFVRQYYTLLNQAPDYLHRFYGKNSSYVHGGLDNNGKPVEAVYGQSEIHKRVMALSFRDCHTKIRHVDAHATLTEGVVVQVMGELSNNMQPMRKFMQTFVLAPEGTVANKFYVHNDVFRYQDEVFGDSDSEPPEGEAHVVSSEPTVPGDEEEEEEDDEEEEEAASPEPEVEVQKEVVELKPETATKTETQADTNASDDQKEKSAAATPAAEPASTPAAEPAAPFSWASVTSKNLPPSGAVPVSGIPPHVVKAAPAAPVERRTGPRAERDQRPREQRPGGPPPVHRGPRPVREGEQGETEGRRVVRYPDAQQLFVGNVPHDVDKTELKEFFEQYGTVLELRINSGGKLPNFGFVVFDDSEPVQKILSNRPIKFRGDVRLNVEEKKTRSAREGDRRDIRPRGPGGPGGPRERIGGGGPRDPPTRGGMAQKPSFGSGRGAGPSEGRYPAQQRQ</sequence>
<dbReference type="Gene3D" id="3.10.450.50">
    <property type="match status" value="1"/>
</dbReference>
<keyword evidence="16" id="KW-1185">Reference proteome</keyword>
<dbReference type="InterPro" id="IPR012677">
    <property type="entry name" value="Nucleotide-bd_a/b_plait_sf"/>
</dbReference>
<evidence type="ECO:0000313" key="16">
    <source>
        <dbReference type="Proteomes" id="UP000694565"/>
    </source>
</evidence>
<keyword evidence="5" id="KW-1017">Isopeptide bond</keyword>
<dbReference type="PANTHER" id="PTHR10693:SF21">
    <property type="entry name" value="RAS GTPASE-ACTIVATING PROTEIN-BINDING PROTEIN 1"/>
    <property type="match status" value="1"/>
</dbReference>